<evidence type="ECO:0000313" key="1">
    <source>
        <dbReference type="EMBL" id="MBB4763153.1"/>
    </source>
</evidence>
<reference evidence="1 2" key="1">
    <citation type="submission" date="2020-08" db="EMBL/GenBank/DDBJ databases">
        <title>Sequencing the genomes of 1000 actinobacteria strains.</title>
        <authorList>
            <person name="Klenk H.-P."/>
        </authorList>
    </citation>
    <scope>NUCLEOTIDE SEQUENCE [LARGE SCALE GENOMIC DNA]</scope>
    <source>
        <strain evidence="1 2">DSM 43149</strain>
    </source>
</reference>
<proteinExistence type="predicted"/>
<organism evidence="1 2">
    <name type="scientific">Actinoplanes digitatis</name>
    <dbReference type="NCBI Taxonomy" id="1868"/>
    <lineage>
        <taxon>Bacteria</taxon>
        <taxon>Bacillati</taxon>
        <taxon>Actinomycetota</taxon>
        <taxon>Actinomycetes</taxon>
        <taxon>Micromonosporales</taxon>
        <taxon>Micromonosporaceae</taxon>
        <taxon>Actinoplanes</taxon>
    </lineage>
</organism>
<dbReference type="Proteomes" id="UP000578112">
    <property type="component" value="Unassembled WGS sequence"/>
</dbReference>
<comment type="caution">
    <text evidence="1">The sequence shown here is derived from an EMBL/GenBank/DDBJ whole genome shotgun (WGS) entry which is preliminary data.</text>
</comment>
<accession>A0A7W7HYJ4</accession>
<dbReference type="RefSeq" id="WP_184994490.1">
    <property type="nucleotide sequence ID" value="NZ_BOMK01000010.1"/>
</dbReference>
<dbReference type="AlphaFoldDB" id="A0A7W7HYJ4"/>
<gene>
    <name evidence="1" type="ORF">BJ971_003709</name>
</gene>
<name>A0A7W7HYJ4_9ACTN</name>
<dbReference type="EMBL" id="JACHNH010000001">
    <property type="protein sequence ID" value="MBB4763153.1"/>
    <property type="molecule type" value="Genomic_DNA"/>
</dbReference>
<sequence length="322" mass="33990">MALHARALRRLRRMRSVRQVVVRLDSPARAISRAMRRGPAVTARYAAVLDGRTLNVEFPVPGRAADVSSAALRVVRGSTVRSVPARVRSGTDGACSLAATVLLAEGPDGLDLRPGSPWLLEAVVHTAAGTTSYAVLTGEQDTPEAGPTLAAPPDAVTGRRYQVRTTRSGRLCLAVLAPEPTAEVAVIDVDWLGAGLRVRLLGCDGPVSAVEFTARTGEGRVRAAAVATRDGAKCDLPLRDLARTGGAKETFFDVHLRAGKRRLRAGRYLHDVVNPKPVLVPPAGIVWVAPGLSVSVRPYYTPAGNLTLACRPIGLLTSNGES</sequence>
<evidence type="ECO:0000313" key="2">
    <source>
        <dbReference type="Proteomes" id="UP000578112"/>
    </source>
</evidence>
<keyword evidence="2" id="KW-1185">Reference proteome</keyword>
<protein>
    <submittedName>
        <fullName evidence="1">Uncharacterized protein</fullName>
    </submittedName>
</protein>